<evidence type="ECO:0000256" key="1">
    <source>
        <dbReference type="SAM" id="MobiDB-lite"/>
    </source>
</evidence>
<name>A0A0G4GU35_9ALVE</name>
<dbReference type="AlphaFoldDB" id="A0A0G4GU35"/>
<gene>
    <name evidence="2" type="ORF">Cvel_23383</name>
</gene>
<accession>A0A0G4GU35</accession>
<proteinExistence type="predicted"/>
<evidence type="ECO:0000313" key="2">
    <source>
        <dbReference type="EMBL" id="CEM34287.1"/>
    </source>
</evidence>
<feature type="compositionally biased region" description="Basic and acidic residues" evidence="1">
    <location>
        <begin position="1"/>
        <end position="17"/>
    </location>
</feature>
<sequence>MRTVDGGRVDGEDKDQKAGGGTIFRGAIDYLTLGDGPPPPPCCGIGGGSSAARPLCHHHEVRVSNHPSQAAGLTISSVIPSTIPMLIPPRLVALEIVCFHCLVSSGDGGRARLASAY</sequence>
<organism evidence="2">
    <name type="scientific">Chromera velia CCMP2878</name>
    <dbReference type="NCBI Taxonomy" id="1169474"/>
    <lineage>
        <taxon>Eukaryota</taxon>
        <taxon>Sar</taxon>
        <taxon>Alveolata</taxon>
        <taxon>Colpodellida</taxon>
        <taxon>Chromeraceae</taxon>
        <taxon>Chromera</taxon>
    </lineage>
</organism>
<feature type="region of interest" description="Disordered" evidence="1">
    <location>
        <begin position="1"/>
        <end position="21"/>
    </location>
</feature>
<protein>
    <submittedName>
        <fullName evidence="2">Uncharacterized protein</fullName>
    </submittedName>
</protein>
<reference evidence="2" key="1">
    <citation type="submission" date="2014-11" db="EMBL/GenBank/DDBJ databases">
        <authorList>
            <person name="Otto D Thomas"/>
            <person name="Naeem Raeece"/>
        </authorList>
    </citation>
    <scope>NUCLEOTIDE SEQUENCE</scope>
</reference>
<dbReference type="EMBL" id="CDMZ01001551">
    <property type="protein sequence ID" value="CEM34287.1"/>
    <property type="molecule type" value="Genomic_DNA"/>
</dbReference>
<dbReference type="VEuPathDB" id="CryptoDB:Cvel_23383"/>